<evidence type="ECO:0000256" key="2">
    <source>
        <dbReference type="ARBA" id="ARBA00004186"/>
    </source>
</evidence>
<dbReference type="InterPro" id="IPR026000">
    <property type="entry name" value="Apc5_dom"/>
</dbReference>
<keyword evidence="21" id="KW-1185">Reference proteome</keyword>
<dbReference type="GO" id="GO:0051301">
    <property type="term" value="P:cell division"/>
    <property type="evidence" value="ECO:0007669"/>
    <property type="project" value="UniProtKB-KW"/>
</dbReference>
<accession>A0A4W6F406</accession>
<evidence type="ECO:0000256" key="14">
    <source>
        <dbReference type="ARBA" id="ARBA00023242"/>
    </source>
</evidence>
<keyword evidence="12" id="KW-0802">TPR repeat</keyword>
<evidence type="ECO:0000259" key="18">
    <source>
        <dbReference type="Pfam" id="PF12862"/>
    </source>
</evidence>
<dbReference type="Proteomes" id="UP000314980">
    <property type="component" value="Unassembled WGS sequence"/>
</dbReference>
<dbReference type="GeneTree" id="ENSGT00390000018674"/>
<dbReference type="Gene3D" id="1.25.40.10">
    <property type="entry name" value="Tetratricopeptide repeat domain"/>
    <property type="match status" value="1"/>
</dbReference>
<keyword evidence="13" id="KW-0206">Cytoskeleton</keyword>
<evidence type="ECO:0000256" key="5">
    <source>
        <dbReference type="ARBA" id="ARBA00016066"/>
    </source>
</evidence>
<evidence type="ECO:0000256" key="16">
    <source>
        <dbReference type="ARBA" id="ARBA00031069"/>
    </source>
</evidence>
<keyword evidence="8" id="KW-0132">Cell division</keyword>
<evidence type="ECO:0000256" key="10">
    <source>
        <dbReference type="ARBA" id="ARBA00022776"/>
    </source>
</evidence>
<dbReference type="InterPro" id="IPR037679">
    <property type="entry name" value="Apc5"/>
</dbReference>
<evidence type="ECO:0000256" key="7">
    <source>
        <dbReference type="ARBA" id="ARBA00022553"/>
    </source>
</evidence>
<keyword evidence="15" id="KW-0131">Cell cycle</keyword>
<dbReference type="Pfam" id="PF21371">
    <property type="entry name" value="Apc5_N"/>
    <property type="match status" value="1"/>
</dbReference>
<dbReference type="Ensembl" id="ENSLCAT00010046245.1">
    <property type="protein sequence ID" value="ENSLCAP00010045138.1"/>
    <property type="gene ID" value="ENSLCAG00010020971.1"/>
</dbReference>
<dbReference type="InterPro" id="IPR048968">
    <property type="entry name" value="Apc5_N"/>
</dbReference>
<dbReference type="UniPathway" id="UPA00143"/>
<comment type="similarity">
    <text evidence="4">Belongs to the APC5 family.</text>
</comment>
<dbReference type="GO" id="GO:0045842">
    <property type="term" value="P:positive regulation of mitotic metaphase/anaphase transition"/>
    <property type="evidence" value="ECO:0007669"/>
    <property type="project" value="TreeGrafter"/>
</dbReference>
<reference evidence="20" key="2">
    <citation type="submission" date="2025-08" db="UniProtKB">
        <authorList>
            <consortium name="Ensembl"/>
        </authorList>
    </citation>
    <scope>IDENTIFICATION</scope>
</reference>
<keyword evidence="10" id="KW-0498">Mitosis</keyword>
<dbReference type="SUPFAM" id="SSF48452">
    <property type="entry name" value="TPR-like"/>
    <property type="match status" value="1"/>
</dbReference>
<comment type="subcellular location">
    <subcellularLocation>
        <location evidence="2">Cytoplasm</location>
        <location evidence="2">Cytoskeleton</location>
        <location evidence="2">Spindle</location>
    </subcellularLocation>
    <subcellularLocation>
        <location evidence="1">Nucleus</location>
    </subcellularLocation>
</comment>
<dbReference type="GO" id="GO:0031145">
    <property type="term" value="P:anaphase-promoting complex-dependent catabolic process"/>
    <property type="evidence" value="ECO:0007669"/>
    <property type="project" value="TreeGrafter"/>
</dbReference>
<keyword evidence="6" id="KW-0963">Cytoplasm</keyword>
<feature type="domain" description="Anaphase-promoting complex subunit 5 N-terminal" evidence="19">
    <location>
        <begin position="30"/>
        <end position="162"/>
    </location>
</feature>
<reference evidence="20" key="3">
    <citation type="submission" date="2025-09" db="UniProtKB">
        <authorList>
            <consortium name="Ensembl"/>
        </authorList>
    </citation>
    <scope>IDENTIFICATION</scope>
</reference>
<name>A0A4W6F406_LATCA</name>
<gene>
    <name evidence="20" type="primary">ANAPC5</name>
    <name evidence="20" type="synonym">anapc5</name>
</gene>
<evidence type="ECO:0000256" key="15">
    <source>
        <dbReference type="ARBA" id="ARBA00023306"/>
    </source>
</evidence>
<dbReference type="Pfam" id="PF12862">
    <property type="entry name" value="ANAPC5"/>
    <property type="match status" value="2"/>
</dbReference>
<sequence>MASVHESLYFNPMMTNGVVHANVFGIKDWVTPYKISVLALLYEMTASKITLPERRRLNKLILPLQQGPDLTLGQFLQTVEECCPQTAYAVKLRLHEMADGELKDMEYFFSTLPTPFTAFDSEAYKTSVVGLFMRHMLLAYNKLSFSQVYKLYKSLQHYYHSHYAKPTDGQVGLAALVADDSEMDLTSIEDTVGDRIDKEELDTPLHESELRGPLSQKQAEYFLARQAYLLKNDENKALKPAALQEELNNMLKFNPDFAEAHYLNYLNSMRVQDIFLSAHSLLHYFDRLILSGNEGKSNGDEGYGRSLRYAALNLASLHCRFGHYQQADLALQEAIRIAQESNDHVCLQHCLGPNQNINGNTTENASFINHIYLASLGIQSLVQQGATQGKTAHKLINALKDTDILHWKHSLSELIEISLAQTTSIWRMYGKSTMALQQAQLLLNMSSLEPVNFGVQQNNTEAFAVALCHLAELHAEQGLYFAVSEILQHLKEQFPPHSQNAKLWMLCDLKIQFERHMNEGKYHLAEPLVTAISALNKTEGLYRKAQVLKALNRSTEAYSVLQRLQVHCEKTKCTEMVIRMMLSTAELHWESSGFSTALPLLLQALALARQHHLQSLASETILHLAFTQLMLGVPEQALSVLHEAIEPVLAHGAVIDKGRALLLTARCQMAVAGFSPNGQGQAAVDTLNEATAYFSKLDCKERLRDVHYLQAQLYRSLGQISQCNKSAMLFRLLDQDLQTPAPPVSMRL</sequence>
<dbReference type="InterPro" id="IPR011990">
    <property type="entry name" value="TPR-like_helical_dom_sf"/>
</dbReference>
<organism evidence="20 21">
    <name type="scientific">Lates calcarifer</name>
    <name type="common">Barramundi</name>
    <name type="synonym">Holocentrus calcarifer</name>
    <dbReference type="NCBI Taxonomy" id="8187"/>
    <lineage>
        <taxon>Eukaryota</taxon>
        <taxon>Metazoa</taxon>
        <taxon>Chordata</taxon>
        <taxon>Craniata</taxon>
        <taxon>Vertebrata</taxon>
        <taxon>Euteleostomi</taxon>
        <taxon>Actinopterygii</taxon>
        <taxon>Neopterygii</taxon>
        <taxon>Teleostei</taxon>
        <taxon>Neoteleostei</taxon>
        <taxon>Acanthomorphata</taxon>
        <taxon>Carangaria</taxon>
        <taxon>Carangaria incertae sedis</taxon>
        <taxon>Centropomidae</taxon>
        <taxon>Lates</taxon>
    </lineage>
</organism>
<comment type="pathway">
    <text evidence="3">Protein modification; protein ubiquitination.</text>
</comment>
<evidence type="ECO:0000313" key="20">
    <source>
        <dbReference type="Ensembl" id="ENSLCAP00010045138.1"/>
    </source>
</evidence>
<dbReference type="GO" id="GO:0070979">
    <property type="term" value="P:protein K11-linked ubiquitination"/>
    <property type="evidence" value="ECO:0007669"/>
    <property type="project" value="TreeGrafter"/>
</dbReference>
<reference evidence="21" key="1">
    <citation type="submission" date="2015-09" db="EMBL/GenBank/DDBJ databases">
        <authorList>
            <person name="Sai Rama Sridatta P."/>
        </authorList>
    </citation>
    <scope>NUCLEOTIDE SEQUENCE [LARGE SCALE GENOMIC DNA]</scope>
</reference>
<feature type="domain" description="Anaphase-promoting complex subunit 5" evidence="18">
    <location>
        <begin position="261"/>
        <end position="351"/>
    </location>
</feature>
<evidence type="ECO:0000256" key="11">
    <source>
        <dbReference type="ARBA" id="ARBA00022786"/>
    </source>
</evidence>
<dbReference type="PANTHER" id="PTHR12830:SF9">
    <property type="entry name" value="ANAPHASE-PROMOTING COMPLEX SUBUNIT 5"/>
    <property type="match status" value="1"/>
</dbReference>
<evidence type="ECO:0000256" key="8">
    <source>
        <dbReference type="ARBA" id="ARBA00022618"/>
    </source>
</evidence>
<evidence type="ECO:0000256" key="9">
    <source>
        <dbReference type="ARBA" id="ARBA00022737"/>
    </source>
</evidence>
<dbReference type="AlphaFoldDB" id="A0A4W6F406"/>
<evidence type="ECO:0000256" key="3">
    <source>
        <dbReference type="ARBA" id="ARBA00004906"/>
    </source>
</evidence>
<proteinExistence type="inferred from homology"/>
<evidence type="ECO:0000256" key="1">
    <source>
        <dbReference type="ARBA" id="ARBA00004123"/>
    </source>
</evidence>
<dbReference type="CDD" id="cd16270">
    <property type="entry name" value="Apc5_N"/>
    <property type="match status" value="1"/>
</dbReference>
<dbReference type="PANTHER" id="PTHR12830">
    <property type="entry name" value="ANAPHASE-PROMOTING COMPLEX SUBUNIT 5"/>
    <property type="match status" value="1"/>
</dbReference>
<evidence type="ECO:0000256" key="13">
    <source>
        <dbReference type="ARBA" id="ARBA00023212"/>
    </source>
</evidence>
<keyword evidence="11" id="KW-0833">Ubl conjugation pathway</keyword>
<evidence type="ECO:0000259" key="19">
    <source>
        <dbReference type="Pfam" id="PF21371"/>
    </source>
</evidence>
<evidence type="ECO:0000256" key="12">
    <source>
        <dbReference type="ARBA" id="ARBA00022803"/>
    </source>
</evidence>
<evidence type="ECO:0000256" key="4">
    <source>
        <dbReference type="ARBA" id="ARBA00007450"/>
    </source>
</evidence>
<evidence type="ECO:0000256" key="17">
    <source>
        <dbReference type="ARBA" id="ARBA00045696"/>
    </source>
</evidence>
<keyword evidence="9" id="KW-0677">Repeat</keyword>
<keyword evidence="7" id="KW-0597">Phosphoprotein</keyword>
<dbReference type="GO" id="GO:0005680">
    <property type="term" value="C:anaphase-promoting complex"/>
    <property type="evidence" value="ECO:0007669"/>
    <property type="project" value="InterPro"/>
</dbReference>
<comment type="function">
    <text evidence="17">Component of the anaphase promoting complex/cyclosome (APC/C), a cell cycle-regulated E3 ubiquitin ligase that controls progression through mitosis and the G1 phase of the cell cycle. The APC/C complex acts by mediating ubiquitination and subsequent degradation of target proteins: it mainly mediates the formation of 'Lys-11'-linked polyubiquitin chains and, to a lower extent, the formation of 'Lys-48'- and 'Lys-63'-linked polyubiquitin chains. The APC/C complex catalyzes assembly of branched 'Lys-11'-/'Lys-48'-linked branched ubiquitin chains on target proteins.</text>
</comment>
<protein>
    <recommendedName>
        <fullName evidence="5">Anaphase-promoting complex subunit 5</fullName>
    </recommendedName>
    <alternativeName>
        <fullName evidence="16">Cyclosome subunit 5</fullName>
    </alternativeName>
</protein>
<feature type="domain" description="Anaphase-promoting complex subunit 5" evidence="18">
    <location>
        <begin position="588"/>
        <end position="646"/>
    </location>
</feature>
<keyword evidence="14" id="KW-0539">Nucleus</keyword>
<dbReference type="GO" id="GO:0005819">
    <property type="term" value="C:spindle"/>
    <property type="evidence" value="ECO:0007669"/>
    <property type="project" value="UniProtKB-SubCell"/>
</dbReference>
<evidence type="ECO:0000256" key="6">
    <source>
        <dbReference type="ARBA" id="ARBA00022490"/>
    </source>
</evidence>
<evidence type="ECO:0000313" key="21">
    <source>
        <dbReference type="Proteomes" id="UP000314980"/>
    </source>
</evidence>